<gene>
    <name evidence="1" type="ORF">C7S16_0722</name>
</gene>
<dbReference type="PANTHER" id="PTHR35528:SF3">
    <property type="entry name" value="BLL1675 PROTEIN"/>
    <property type="match status" value="1"/>
</dbReference>
<accession>A0AAW9D0Y4</accession>
<evidence type="ECO:0000313" key="2">
    <source>
        <dbReference type="Proteomes" id="UP001272137"/>
    </source>
</evidence>
<organism evidence="1 2">
    <name type="scientific">Burkholderia thailandensis</name>
    <dbReference type="NCBI Taxonomy" id="57975"/>
    <lineage>
        <taxon>Bacteria</taxon>
        <taxon>Pseudomonadati</taxon>
        <taxon>Pseudomonadota</taxon>
        <taxon>Betaproteobacteria</taxon>
        <taxon>Burkholderiales</taxon>
        <taxon>Burkholderiaceae</taxon>
        <taxon>Burkholderia</taxon>
        <taxon>pseudomallei group</taxon>
    </lineage>
</organism>
<sequence>MERRGDADTALRRRGASALANGNIVRSGHRRRSIRLDTGFQLSLRDIEELLFERGVIVSHESIRRWTENFGAGFADRVKAARTRPGSTWHLDEMFMTLQREPYVLW</sequence>
<evidence type="ECO:0000313" key="1">
    <source>
        <dbReference type="EMBL" id="MDW9254584.1"/>
    </source>
</evidence>
<dbReference type="EMBL" id="QXCT01000002">
    <property type="protein sequence ID" value="MDW9254584.1"/>
    <property type="molecule type" value="Genomic_DNA"/>
</dbReference>
<name>A0AAW9D0Y4_BURTH</name>
<reference evidence="1" key="1">
    <citation type="submission" date="2018-08" db="EMBL/GenBank/DDBJ databases">
        <title>Identification of Burkholderia cepacia strains that express a Burkholderia pseudomallei-like capsular polysaccharide.</title>
        <authorList>
            <person name="Burtnick M.N."/>
            <person name="Vongsouvath M."/>
            <person name="Newton P."/>
            <person name="Wuthiekanun V."/>
            <person name="Limmathurotsakul D."/>
            <person name="Brett P.J."/>
            <person name="Chantratita N."/>
            <person name="Dance D.A."/>
        </authorList>
    </citation>
    <scope>NUCLEOTIDE SEQUENCE</scope>
    <source>
        <strain evidence="1">SBXCC001</strain>
    </source>
</reference>
<proteinExistence type="predicted"/>
<protein>
    <submittedName>
        <fullName evidence="1">Integrase catalytic region</fullName>
    </submittedName>
</protein>
<comment type="caution">
    <text evidence="1">The sequence shown here is derived from an EMBL/GenBank/DDBJ whole genome shotgun (WGS) entry which is preliminary data.</text>
</comment>
<dbReference type="AlphaFoldDB" id="A0AAW9D0Y4"/>
<dbReference type="PANTHER" id="PTHR35528">
    <property type="entry name" value="BLL1675 PROTEIN"/>
    <property type="match status" value="1"/>
</dbReference>
<dbReference type="InterPro" id="IPR052183">
    <property type="entry name" value="IS_Transposase"/>
</dbReference>
<dbReference type="Proteomes" id="UP001272137">
    <property type="component" value="Unassembled WGS sequence"/>
</dbReference>